<comment type="caution">
    <text evidence="5">The sequence shown here is derived from an EMBL/GenBank/DDBJ whole genome shotgun (WGS) entry which is preliminary data.</text>
</comment>
<dbReference type="InterPro" id="IPR052181">
    <property type="entry name" value="5hmC_binding"/>
</dbReference>
<dbReference type="GO" id="GO:0005634">
    <property type="term" value="C:nucleus"/>
    <property type="evidence" value="ECO:0007669"/>
    <property type="project" value="UniProtKB-SubCell"/>
</dbReference>
<feature type="domain" description="EVE" evidence="4">
    <location>
        <begin position="6"/>
        <end position="179"/>
    </location>
</feature>
<dbReference type="InterPro" id="IPR015947">
    <property type="entry name" value="PUA-like_sf"/>
</dbReference>
<dbReference type="OrthoDB" id="41445at2759"/>
<dbReference type="CDD" id="cd21133">
    <property type="entry name" value="EVE"/>
    <property type="match status" value="1"/>
</dbReference>
<dbReference type="PANTHER" id="PTHR14087">
    <property type="entry name" value="THYMOCYTE NUCLEAR PROTEIN 1"/>
    <property type="match status" value="1"/>
</dbReference>
<gene>
    <name evidence="5" type="ORF">PNOK_0399700</name>
</gene>
<dbReference type="EMBL" id="NBII01000003">
    <property type="protein sequence ID" value="PAV21370.1"/>
    <property type="molecule type" value="Genomic_DNA"/>
</dbReference>
<reference evidence="5 6" key="1">
    <citation type="journal article" date="2017" name="Mol. Ecol.">
        <title>Comparative and population genomic landscape of Phellinus noxius: A hypervariable fungus causing root rot in trees.</title>
        <authorList>
            <person name="Chung C.L."/>
            <person name="Lee T.J."/>
            <person name="Akiba M."/>
            <person name="Lee H.H."/>
            <person name="Kuo T.H."/>
            <person name="Liu D."/>
            <person name="Ke H.M."/>
            <person name="Yokoi T."/>
            <person name="Roa M.B."/>
            <person name="Lu M.J."/>
            <person name="Chang Y.Y."/>
            <person name="Ann P.J."/>
            <person name="Tsai J.N."/>
            <person name="Chen C.Y."/>
            <person name="Tzean S.S."/>
            <person name="Ota Y."/>
            <person name="Hattori T."/>
            <person name="Sahashi N."/>
            <person name="Liou R.F."/>
            <person name="Kikuchi T."/>
            <person name="Tsai I.J."/>
        </authorList>
    </citation>
    <scope>NUCLEOTIDE SEQUENCE [LARGE SCALE GENOMIC DNA]</scope>
    <source>
        <strain evidence="5 6">FFPRI411160</strain>
    </source>
</reference>
<evidence type="ECO:0000313" key="6">
    <source>
        <dbReference type="Proteomes" id="UP000217199"/>
    </source>
</evidence>
<dbReference type="InParanoid" id="A0A286UP71"/>
<dbReference type="FunFam" id="3.10.590.10:FF:000006">
    <property type="entry name" value="Chromosome 7, whole genome shotgun sequence"/>
    <property type="match status" value="1"/>
</dbReference>
<dbReference type="STRING" id="2282107.A0A286UP71"/>
<sequence length="259" mass="29329">MSQGTKYWLMKAEPNSRIEKGKDVKFSIDDFESVKITPWEGVRNHEAKKLMQSMKVGDQILFYHSNCKNPGIAGFAEVTKEAYPDYTAWDQEHPYYDPKSDKDNPKWFMVDVSFKSRAKHFVALSLIKQITAPSSTELPPYVAYIGVDGLSALKGMALINRGRLSVQPVEKDAWNTVVSLAENGGWDEASPGKIPKFDKNAKRSPIEADKEVQDQQHNVNEGAKKANTKTRTKKRKAEVPTEDEKMRAPPRRSTRNRQG</sequence>
<feature type="region of interest" description="Disordered" evidence="3">
    <location>
        <begin position="184"/>
        <end position="259"/>
    </location>
</feature>
<protein>
    <recommendedName>
        <fullName evidence="4">EVE domain-containing protein</fullName>
    </recommendedName>
</protein>
<dbReference type="InterPro" id="IPR002740">
    <property type="entry name" value="EVE_domain"/>
</dbReference>
<evidence type="ECO:0000256" key="3">
    <source>
        <dbReference type="SAM" id="MobiDB-lite"/>
    </source>
</evidence>
<feature type="compositionally biased region" description="Basic and acidic residues" evidence="3">
    <location>
        <begin position="195"/>
        <end position="214"/>
    </location>
</feature>
<dbReference type="AlphaFoldDB" id="A0A286UP71"/>
<dbReference type="Proteomes" id="UP000217199">
    <property type="component" value="Unassembled WGS sequence"/>
</dbReference>
<evidence type="ECO:0000259" key="4">
    <source>
        <dbReference type="Pfam" id="PF01878"/>
    </source>
</evidence>
<dbReference type="SUPFAM" id="SSF88697">
    <property type="entry name" value="PUA domain-like"/>
    <property type="match status" value="1"/>
</dbReference>
<evidence type="ECO:0000256" key="1">
    <source>
        <dbReference type="ARBA" id="ARBA00004123"/>
    </source>
</evidence>
<organism evidence="5 6">
    <name type="scientific">Pyrrhoderma noxium</name>
    <dbReference type="NCBI Taxonomy" id="2282107"/>
    <lineage>
        <taxon>Eukaryota</taxon>
        <taxon>Fungi</taxon>
        <taxon>Dikarya</taxon>
        <taxon>Basidiomycota</taxon>
        <taxon>Agaricomycotina</taxon>
        <taxon>Agaricomycetes</taxon>
        <taxon>Hymenochaetales</taxon>
        <taxon>Hymenochaetaceae</taxon>
        <taxon>Pyrrhoderma</taxon>
    </lineage>
</organism>
<keyword evidence="2" id="KW-0539">Nucleus</keyword>
<feature type="compositionally biased region" description="Basic and acidic residues" evidence="3">
    <location>
        <begin position="237"/>
        <end position="247"/>
    </location>
</feature>
<dbReference type="FunCoup" id="A0A286UP71">
    <property type="interactions" value="258"/>
</dbReference>
<evidence type="ECO:0000256" key="2">
    <source>
        <dbReference type="ARBA" id="ARBA00023242"/>
    </source>
</evidence>
<name>A0A286UP71_9AGAM</name>
<dbReference type="Pfam" id="PF01878">
    <property type="entry name" value="EVE"/>
    <property type="match status" value="1"/>
</dbReference>
<accession>A0A286UP71</accession>
<keyword evidence="6" id="KW-1185">Reference proteome</keyword>
<dbReference type="InterPro" id="IPR047197">
    <property type="entry name" value="THYN1-like_EVE"/>
</dbReference>
<dbReference type="Gene3D" id="3.10.590.10">
    <property type="entry name" value="ph1033 like domains"/>
    <property type="match status" value="1"/>
</dbReference>
<feature type="compositionally biased region" description="Basic residues" evidence="3">
    <location>
        <begin position="248"/>
        <end position="259"/>
    </location>
</feature>
<proteinExistence type="predicted"/>
<dbReference type="PANTHER" id="PTHR14087:SF7">
    <property type="entry name" value="THYMOCYTE NUCLEAR PROTEIN 1"/>
    <property type="match status" value="1"/>
</dbReference>
<evidence type="ECO:0000313" key="5">
    <source>
        <dbReference type="EMBL" id="PAV21370.1"/>
    </source>
</evidence>
<feature type="compositionally biased region" description="Basic residues" evidence="3">
    <location>
        <begin position="226"/>
        <end position="236"/>
    </location>
</feature>
<comment type="subcellular location">
    <subcellularLocation>
        <location evidence="1">Nucleus</location>
    </subcellularLocation>
</comment>